<dbReference type="AlphaFoldDB" id="M0ZZ03"/>
<dbReference type="OMA" id="HERDCGV"/>
<evidence type="ECO:0000313" key="2">
    <source>
        <dbReference type="Proteomes" id="UP000011115"/>
    </source>
</evidence>
<dbReference type="HOGENOM" id="CLU_182574_0_0_1"/>
<reference evidence="1" key="2">
    <citation type="submission" date="2015-06" db="UniProtKB">
        <authorList>
            <consortium name="EnsemblPlants"/>
        </authorList>
    </citation>
    <scope>IDENTIFICATION</scope>
    <source>
        <strain evidence="1">DM1-3 516 R44</strain>
    </source>
</reference>
<reference evidence="2" key="1">
    <citation type="journal article" date="2011" name="Nature">
        <title>Genome sequence and analysis of the tuber crop potato.</title>
        <authorList>
            <consortium name="The Potato Genome Sequencing Consortium"/>
        </authorList>
    </citation>
    <scope>NUCLEOTIDE SEQUENCE [LARGE SCALE GENOMIC DNA]</scope>
    <source>
        <strain evidence="2">cv. DM1-3 516 R44</strain>
    </source>
</reference>
<dbReference type="EnsemblPlants" id="PGSC0003DMT400011064">
    <property type="protein sequence ID" value="PGSC0003DMT400011064"/>
    <property type="gene ID" value="PGSC0003DMG400004330"/>
</dbReference>
<name>M0ZZ03_SOLTU</name>
<accession>M0ZZ03</accession>
<dbReference type="PANTHER" id="PTHR33022:SF13">
    <property type="entry name" value="UBIQUITIN-LIKE PROTEASE FAMILY PROFILE DOMAIN-CONTAINING PROTEIN"/>
    <property type="match status" value="1"/>
</dbReference>
<dbReference type="InParanoid" id="M0ZZ03"/>
<dbReference type="Gramene" id="PGSC0003DMT400011064">
    <property type="protein sequence ID" value="PGSC0003DMT400011064"/>
    <property type="gene ID" value="PGSC0003DMG400004330"/>
</dbReference>
<organism evidence="1 2">
    <name type="scientific">Solanum tuberosum</name>
    <name type="common">Potato</name>
    <dbReference type="NCBI Taxonomy" id="4113"/>
    <lineage>
        <taxon>Eukaryota</taxon>
        <taxon>Viridiplantae</taxon>
        <taxon>Streptophyta</taxon>
        <taxon>Embryophyta</taxon>
        <taxon>Tracheophyta</taxon>
        <taxon>Spermatophyta</taxon>
        <taxon>Magnoliopsida</taxon>
        <taxon>eudicotyledons</taxon>
        <taxon>Gunneridae</taxon>
        <taxon>Pentapetalae</taxon>
        <taxon>asterids</taxon>
        <taxon>lamiids</taxon>
        <taxon>Solanales</taxon>
        <taxon>Solanaceae</taxon>
        <taxon>Solanoideae</taxon>
        <taxon>Solaneae</taxon>
        <taxon>Solanum</taxon>
    </lineage>
</organism>
<dbReference type="PaxDb" id="4113-PGSC0003DMT400011064"/>
<dbReference type="Proteomes" id="UP000011115">
    <property type="component" value="Unassembled WGS sequence"/>
</dbReference>
<proteinExistence type="predicted"/>
<evidence type="ECO:0000313" key="1">
    <source>
        <dbReference type="EnsemblPlants" id="PGSC0003DMT400011064"/>
    </source>
</evidence>
<keyword evidence="2" id="KW-1185">Reference proteome</keyword>
<sequence>MQKLKRKGVERLPLPFLDQHYPCECGTYVAVFAEFLSDEMKVPSIPFRSDYLRSRYATLLWKYGTDKAKAGYVRKSDDPTRLKGAFIPLTDDELINVE</sequence>
<dbReference type="PANTHER" id="PTHR33022">
    <property type="entry name" value="DUF1985 DOMAIN-CONTAINING PROTEIN"/>
    <property type="match status" value="1"/>
</dbReference>
<protein>
    <submittedName>
        <fullName evidence="1">Ulp1 protease family, C-terminal catalytic domain containing protein</fullName>
    </submittedName>
</protein>